<organism evidence="6 7">
    <name type="scientific">Symbiodinium natans</name>
    <dbReference type="NCBI Taxonomy" id="878477"/>
    <lineage>
        <taxon>Eukaryota</taxon>
        <taxon>Sar</taxon>
        <taxon>Alveolata</taxon>
        <taxon>Dinophyceae</taxon>
        <taxon>Suessiales</taxon>
        <taxon>Symbiodiniaceae</taxon>
        <taxon>Symbiodinium</taxon>
    </lineage>
</organism>
<evidence type="ECO:0000256" key="2">
    <source>
        <dbReference type="ARBA" id="ARBA00022840"/>
    </source>
</evidence>
<keyword evidence="7" id="KW-1185">Reference proteome</keyword>
<evidence type="ECO:0000259" key="5">
    <source>
        <dbReference type="PROSITE" id="PS50011"/>
    </source>
</evidence>
<keyword evidence="2 3" id="KW-0067">ATP-binding</keyword>
<dbReference type="InterPro" id="IPR008271">
    <property type="entry name" value="Ser/Thr_kinase_AS"/>
</dbReference>
<dbReference type="AlphaFoldDB" id="A0A812PBX7"/>
<dbReference type="SUPFAM" id="SSF56112">
    <property type="entry name" value="Protein kinase-like (PK-like)"/>
    <property type="match status" value="1"/>
</dbReference>
<comment type="caution">
    <text evidence="6">The sequence shown here is derived from an EMBL/GenBank/DDBJ whole genome shotgun (WGS) entry which is preliminary data.</text>
</comment>
<feature type="domain" description="Protein kinase" evidence="5">
    <location>
        <begin position="96"/>
        <end position="381"/>
    </location>
</feature>
<dbReference type="InterPro" id="IPR000719">
    <property type="entry name" value="Prot_kinase_dom"/>
</dbReference>
<dbReference type="PROSITE" id="PS00108">
    <property type="entry name" value="PROTEIN_KINASE_ST"/>
    <property type="match status" value="1"/>
</dbReference>
<gene>
    <name evidence="6" type="primary">Dclk2</name>
    <name evidence="6" type="ORF">SNAT2548_LOCUS17876</name>
</gene>
<dbReference type="OrthoDB" id="407226at2759"/>
<evidence type="ECO:0000256" key="3">
    <source>
        <dbReference type="PROSITE-ProRule" id="PRU10141"/>
    </source>
</evidence>
<evidence type="ECO:0000256" key="1">
    <source>
        <dbReference type="ARBA" id="ARBA00022741"/>
    </source>
</evidence>
<dbReference type="EMBL" id="CAJNDS010002127">
    <property type="protein sequence ID" value="CAE7341629.1"/>
    <property type="molecule type" value="Genomic_DNA"/>
</dbReference>
<dbReference type="SMART" id="SM00220">
    <property type="entry name" value="S_TKc"/>
    <property type="match status" value="1"/>
</dbReference>
<dbReference type="CDD" id="cd00180">
    <property type="entry name" value="PKc"/>
    <property type="match status" value="1"/>
</dbReference>
<dbReference type="PANTHER" id="PTHR24359">
    <property type="entry name" value="SERINE/THREONINE-PROTEIN KINASE SBK1"/>
    <property type="match status" value="1"/>
</dbReference>
<dbReference type="Proteomes" id="UP000604046">
    <property type="component" value="Unassembled WGS sequence"/>
</dbReference>
<dbReference type="PANTHER" id="PTHR24359:SF1">
    <property type="entry name" value="INHIBITOR OF NUCLEAR FACTOR KAPPA-B KINASE EPSILON SUBUNIT HOMOLOG 1-RELATED"/>
    <property type="match status" value="1"/>
</dbReference>
<name>A0A812PBX7_9DINO</name>
<dbReference type="GO" id="GO:0004674">
    <property type="term" value="F:protein serine/threonine kinase activity"/>
    <property type="evidence" value="ECO:0007669"/>
    <property type="project" value="UniProtKB-KW"/>
</dbReference>
<reference evidence="6" key="1">
    <citation type="submission" date="2021-02" db="EMBL/GenBank/DDBJ databases">
        <authorList>
            <person name="Dougan E. K."/>
            <person name="Rhodes N."/>
            <person name="Thang M."/>
            <person name="Chan C."/>
        </authorList>
    </citation>
    <scope>NUCLEOTIDE SEQUENCE</scope>
</reference>
<dbReference type="InterPro" id="IPR017441">
    <property type="entry name" value="Protein_kinase_ATP_BS"/>
</dbReference>
<dbReference type="Pfam" id="PF00069">
    <property type="entry name" value="Pkinase"/>
    <property type="match status" value="1"/>
</dbReference>
<evidence type="ECO:0000256" key="4">
    <source>
        <dbReference type="RuleBase" id="RU000304"/>
    </source>
</evidence>
<dbReference type="Gene3D" id="1.10.510.10">
    <property type="entry name" value="Transferase(Phosphotransferase) domain 1"/>
    <property type="match status" value="1"/>
</dbReference>
<dbReference type="PROSITE" id="PS00107">
    <property type="entry name" value="PROTEIN_KINASE_ATP"/>
    <property type="match status" value="1"/>
</dbReference>
<keyword evidence="4" id="KW-0808">Transferase</keyword>
<dbReference type="PROSITE" id="PS50011">
    <property type="entry name" value="PROTEIN_KINASE_DOM"/>
    <property type="match status" value="1"/>
</dbReference>
<keyword evidence="1 3" id="KW-0547">Nucleotide-binding</keyword>
<evidence type="ECO:0000313" key="6">
    <source>
        <dbReference type="EMBL" id="CAE7341629.1"/>
    </source>
</evidence>
<comment type="similarity">
    <text evidence="4">Belongs to the protein kinase superfamily.</text>
</comment>
<proteinExistence type="inferred from homology"/>
<dbReference type="GO" id="GO:0005524">
    <property type="term" value="F:ATP binding"/>
    <property type="evidence" value="ECO:0007669"/>
    <property type="project" value="UniProtKB-UniRule"/>
</dbReference>
<accession>A0A812PBX7</accession>
<dbReference type="InterPro" id="IPR011009">
    <property type="entry name" value="Kinase-like_dom_sf"/>
</dbReference>
<sequence length="387" mass="42606">MGTETRLSLRKSMTTAEKQPFFEDAAKQKTFKEAMPACSFYMNLGQPPVQERRAEALGVENDVTMDNGPEVHDDASRCVGEPQPEPVQMAHISNRLEVMEALGEGGYGLVHRVRDRYTGVSYACKFQQPEASCSEATGASIITEDEYLRRSAHPHVIRTFGLVSRPNNSTKGVGLLMELAEGCFVYHCRESMPAFSKSWGYVHQILQGLSYIHANRILHLDLKPHNVLVCKASDGSAILKIADFGLAVKLPGDQLGVMLPGREVCTHNYRPPAAMIAGSSKVSVTASTDVFAMGCLAFFAFSGGHSLLKENYKEHVLAASAAGRVQKLLDEKLALRAKQCLRPNHERSQPSQITFVSKCVRATCRERETVPALLVRCQLALENLVRT</sequence>
<protein>
    <submittedName>
        <fullName evidence="6">Dclk2 protein</fullName>
    </submittedName>
</protein>
<keyword evidence="4" id="KW-0418">Kinase</keyword>
<keyword evidence="4" id="KW-0723">Serine/threonine-protein kinase</keyword>
<evidence type="ECO:0000313" key="7">
    <source>
        <dbReference type="Proteomes" id="UP000604046"/>
    </source>
</evidence>
<feature type="binding site" evidence="3">
    <location>
        <position position="125"/>
    </location>
    <ligand>
        <name>ATP</name>
        <dbReference type="ChEBI" id="CHEBI:30616"/>
    </ligand>
</feature>